<gene>
    <name evidence="2" type="primary">Haus7</name>
</gene>
<dbReference type="GeneID" id="110286874"/>
<keyword evidence="1" id="KW-1185">Reference proteome</keyword>
<reference evidence="2" key="1">
    <citation type="submission" date="2025-08" db="UniProtKB">
        <authorList>
            <consortium name="RefSeq"/>
        </authorList>
    </citation>
    <scope>IDENTIFICATION</scope>
</reference>
<dbReference type="RefSeq" id="XP_021009168.1">
    <property type="nucleotide sequence ID" value="XM_021153509.2"/>
</dbReference>
<organism evidence="1 2">
    <name type="scientific">Mus caroli</name>
    <name type="common">Ryukyu mouse</name>
    <name type="synonym">Ricefield mouse</name>
    <dbReference type="NCBI Taxonomy" id="10089"/>
    <lineage>
        <taxon>Eukaryota</taxon>
        <taxon>Metazoa</taxon>
        <taxon>Chordata</taxon>
        <taxon>Craniata</taxon>
        <taxon>Vertebrata</taxon>
        <taxon>Euteleostomi</taxon>
        <taxon>Mammalia</taxon>
        <taxon>Eutheria</taxon>
        <taxon>Euarchontoglires</taxon>
        <taxon>Glires</taxon>
        <taxon>Rodentia</taxon>
        <taxon>Myomorpha</taxon>
        <taxon>Muroidea</taxon>
        <taxon>Muridae</taxon>
        <taxon>Murinae</taxon>
        <taxon>Mus</taxon>
        <taxon>Mus</taxon>
    </lineage>
</organism>
<dbReference type="PANTHER" id="PTHR14352">
    <property type="entry name" value="HAUS AUGMIN-LIKE COMPLEX SUBUNIT 7"/>
    <property type="match status" value="1"/>
</dbReference>
<name>A0A6P5P3A0_MUSCR</name>
<proteinExistence type="predicted"/>
<dbReference type="PANTHER" id="PTHR14352:SF2">
    <property type="entry name" value="HAUS AUGMIN-LIKE COMPLEX SUBUNIT 7"/>
    <property type="match status" value="1"/>
</dbReference>
<protein>
    <submittedName>
        <fullName evidence="2">HAUS augmin-like complex subunit 7 isoform X2</fullName>
    </submittedName>
</protein>
<dbReference type="GO" id="GO:0051011">
    <property type="term" value="F:microtubule minus-end binding"/>
    <property type="evidence" value="ECO:0007669"/>
    <property type="project" value="TreeGrafter"/>
</dbReference>
<dbReference type="AlphaFoldDB" id="A0A6P5P3A0"/>
<dbReference type="InterPro" id="IPR029711">
    <property type="entry name" value="Haus7-like"/>
</dbReference>
<sequence>MAEKGAGAGVGAESDDSYYKDVDDDCVVKAAVEVFEKLKGVNCPFLDGLYITEPKTIMELLCRPSKYRLDILEWMCIRICPSLQDKFSSLKGNALDLKIQEMLKLGHELMFCAPDDQDLLMCCAQHKAGIDTSTIDQKLRLVISDFYQLILAFLQVYDDELRECCQRPVPSLHPSGPIIQAVYQTLASCGQLLRAVMEIADTSAEAMEAARKQEGEPNCWSSNNSGISLAARIDEVTQKYKILTDRFHRGTR</sequence>
<dbReference type="CTD" id="55559"/>
<dbReference type="GO" id="GO:0051225">
    <property type="term" value="P:spindle assembly"/>
    <property type="evidence" value="ECO:0007669"/>
    <property type="project" value="TreeGrafter"/>
</dbReference>
<evidence type="ECO:0000313" key="2">
    <source>
        <dbReference type="RefSeq" id="XP_021009168.1"/>
    </source>
</evidence>
<dbReference type="GO" id="GO:0070652">
    <property type="term" value="C:HAUS complex"/>
    <property type="evidence" value="ECO:0007669"/>
    <property type="project" value="TreeGrafter"/>
</dbReference>
<dbReference type="GO" id="GO:0031023">
    <property type="term" value="P:microtubule organizing center organization"/>
    <property type="evidence" value="ECO:0007669"/>
    <property type="project" value="TreeGrafter"/>
</dbReference>
<evidence type="ECO:0000313" key="1">
    <source>
        <dbReference type="Proteomes" id="UP000515126"/>
    </source>
</evidence>
<dbReference type="Proteomes" id="UP000515126">
    <property type="component" value="Chromosome X"/>
</dbReference>
<accession>A0A6P5P3A0</accession>